<evidence type="ECO:0000259" key="4">
    <source>
        <dbReference type="PROSITE" id="PS50238"/>
    </source>
</evidence>
<dbReference type="SUPFAM" id="SSF48350">
    <property type="entry name" value="GTPase activation domain, GAP"/>
    <property type="match status" value="1"/>
</dbReference>
<dbReference type="SMART" id="SM00324">
    <property type="entry name" value="RhoGAP"/>
    <property type="match status" value="1"/>
</dbReference>
<dbReference type="PANTHER" id="PTHR23177:SF35">
    <property type="entry name" value="RHO GTPASE-ACTIVATING PROTEIN GACA"/>
    <property type="match status" value="1"/>
</dbReference>
<feature type="domain" description="CRIB" evidence="3">
    <location>
        <begin position="72"/>
        <end position="85"/>
    </location>
</feature>
<name>A0A7N0T8W9_KALFE</name>
<dbReference type="Gene3D" id="1.10.555.10">
    <property type="entry name" value="Rho GTPase activation protein"/>
    <property type="match status" value="1"/>
</dbReference>
<dbReference type="Gene3D" id="3.90.810.10">
    <property type="entry name" value="CRIB domain"/>
    <property type="match status" value="1"/>
</dbReference>
<dbReference type="SMART" id="SM00285">
    <property type="entry name" value="PBD"/>
    <property type="match status" value="1"/>
</dbReference>
<dbReference type="Pfam" id="PF00620">
    <property type="entry name" value="RhoGAP"/>
    <property type="match status" value="1"/>
</dbReference>
<dbReference type="CDD" id="cd00132">
    <property type="entry name" value="CRIB"/>
    <property type="match status" value="1"/>
</dbReference>
<evidence type="ECO:0000259" key="3">
    <source>
        <dbReference type="PROSITE" id="PS50108"/>
    </source>
</evidence>
<keyword evidence="1" id="KW-0343">GTPase activation</keyword>
<feature type="domain" description="Rho-GAP" evidence="4">
    <location>
        <begin position="120"/>
        <end position="298"/>
    </location>
</feature>
<dbReference type="InterPro" id="IPR000095">
    <property type="entry name" value="CRIB_dom"/>
</dbReference>
<dbReference type="Pfam" id="PF00786">
    <property type="entry name" value="PBD"/>
    <property type="match status" value="1"/>
</dbReference>
<dbReference type="InterPro" id="IPR000198">
    <property type="entry name" value="RhoGAP_dom"/>
</dbReference>
<dbReference type="InterPro" id="IPR008936">
    <property type="entry name" value="Rho_GTPase_activation_prot"/>
</dbReference>
<dbReference type="PROSITE" id="PS50108">
    <property type="entry name" value="CRIB"/>
    <property type="match status" value="1"/>
</dbReference>
<dbReference type="GO" id="GO:0005096">
    <property type="term" value="F:GTPase activator activity"/>
    <property type="evidence" value="ECO:0007669"/>
    <property type="project" value="UniProtKB-KW"/>
</dbReference>
<organism evidence="5 6">
    <name type="scientific">Kalanchoe fedtschenkoi</name>
    <name type="common">Lavender scallops</name>
    <name type="synonym">South American air plant</name>
    <dbReference type="NCBI Taxonomy" id="63787"/>
    <lineage>
        <taxon>Eukaryota</taxon>
        <taxon>Viridiplantae</taxon>
        <taxon>Streptophyta</taxon>
        <taxon>Embryophyta</taxon>
        <taxon>Tracheophyta</taxon>
        <taxon>Spermatophyta</taxon>
        <taxon>Magnoliopsida</taxon>
        <taxon>eudicotyledons</taxon>
        <taxon>Gunneridae</taxon>
        <taxon>Pentapetalae</taxon>
        <taxon>Saxifragales</taxon>
        <taxon>Crassulaceae</taxon>
        <taxon>Kalanchoe</taxon>
    </lineage>
</organism>
<dbReference type="EnsemblPlants" id="Kaladp0026s0101.1.v1.1">
    <property type="protein sequence ID" value="Kaladp0026s0101.1.v1.1"/>
    <property type="gene ID" value="Kaladp0026s0101.v1.1"/>
</dbReference>
<sequence>MTGMVMATKVCGGGGGGGGGFCRGEFRRKEEEQQQQMSIVDLLLTFLRKTLAYCSLNRRNEDVEVDESGMEIGWPTNVRHVTHVTFDRFQGFLGLPVEFEEDVAPKAPSASANVFGVSAKSMQCSYDPKGYSVPTILLLMQERLYSQGGLKAEGIFRINPENSQENHVRDQLNRGIVPKDIDVHCLAGLIKAWFRELPSGVLDGLSPEQVLNCTSEEESVKLLKQLEPTESALLSWAIDLMADVVEEEEFNKMNARNIAMVFAPNMTQMSNPLTALMHAVQVMNFLKTLILKKLEQREQVTTRGYSPLLSQCSGQDSEREVNMLQELNSSVELRRLATSSDYGGYCQHSESEDDAEMISPRDAEDDFLRQLNETGKMTIGTVLEEEPVGFTKRGHVNPQSCYGFLGDLEISLPERTTASRSSILNDKDPVAGLINARRKESPHLLKDGESPADLQMIDRFSGSRGIQNQPS</sequence>
<protein>
    <submittedName>
        <fullName evidence="5">Uncharacterized protein</fullName>
    </submittedName>
</protein>
<dbReference type="GO" id="GO:0007165">
    <property type="term" value="P:signal transduction"/>
    <property type="evidence" value="ECO:0007669"/>
    <property type="project" value="InterPro"/>
</dbReference>
<evidence type="ECO:0000256" key="2">
    <source>
        <dbReference type="SAM" id="MobiDB-lite"/>
    </source>
</evidence>
<evidence type="ECO:0000313" key="6">
    <source>
        <dbReference type="Proteomes" id="UP000594263"/>
    </source>
</evidence>
<evidence type="ECO:0000313" key="5">
    <source>
        <dbReference type="EnsemblPlants" id="Kaladp0026s0101.1.v1.1"/>
    </source>
</evidence>
<dbReference type="InterPro" id="IPR044785">
    <property type="entry name" value="RopGAP1-5"/>
</dbReference>
<feature type="region of interest" description="Disordered" evidence="2">
    <location>
        <begin position="436"/>
        <end position="471"/>
    </location>
</feature>
<dbReference type="Proteomes" id="UP000594263">
    <property type="component" value="Unplaced"/>
</dbReference>
<keyword evidence="6" id="KW-1185">Reference proteome</keyword>
<dbReference type="InterPro" id="IPR036936">
    <property type="entry name" value="CRIB_dom_sf"/>
</dbReference>
<proteinExistence type="predicted"/>
<dbReference type="PANTHER" id="PTHR23177">
    <property type="entry name" value="MKIAA1688 PROTEIN"/>
    <property type="match status" value="1"/>
</dbReference>
<reference evidence="5" key="1">
    <citation type="submission" date="2021-01" db="UniProtKB">
        <authorList>
            <consortium name="EnsemblPlants"/>
        </authorList>
    </citation>
    <scope>IDENTIFICATION</scope>
</reference>
<dbReference type="OMA" id="CRVDPPD"/>
<dbReference type="PROSITE" id="PS50238">
    <property type="entry name" value="RHOGAP"/>
    <property type="match status" value="1"/>
</dbReference>
<evidence type="ECO:0000256" key="1">
    <source>
        <dbReference type="ARBA" id="ARBA00022468"/>
    </source>
</evidence>
<feature type="compositionally biased region" description="Basic and acidic residues" evidence="2">
    <location>
        <begin position="437"/>
        <end position="449"/>
    </location>
</feature>
<accession>A0A7N0T8W9</accession>
<dbReference type="Gramene" id="Kaladp0026s0101.1.v1.1">
    <property type="protein sequence ID" value="Kaladp0026s0101.1.v1.1"/>
    <property type="gene ID" value="Kaladp0026s0101.v1.1"/>
</dbReference>
<dbReference type="CDD" id="cd00159">
    <property type="entry name" value="RhoGAP"/>
    <property type="match status" value="1"/>
</dbReference>
<dbReference type="AlphaFoldDB" id="A0A7N0T8W9"/>